<dbReference type="GO" id="GO:0006747">
    <property type="term" value="P:FAD biosynthetic process"/>
    <property type="evidence" value="ECO:0007669"/>
    <property type="project" value="TreeGrafter"/>
</dbReference>
<keyword evidence="9" id="KW-0067">ATP-binding</keyword>
<dbReference type="InterPro" id="IPR014729">
    <property type="entry name" value="Rossmann-like_a/b/a_fold"/>
</dbReference>
<accession>A0A7R9Q5K8</accession>
<keyword evidence="6" id="KW-0548">Nucleotidyltransferase</keyword>
<dbReference type="EC" id="2.7.7.2" evidence="2"/>
<dbReference type="Proteomes" id="UP000759131">
    <property type="component" value="Unassembled WGS sequence"/>
</dbReference>
<organism evidence="14">
    <name type="scientific">Medioppia subpectinata</name>
    <dbReference type="NCBI Taxonomy" id="1979941"/>
    <lineage>
        <taxon>Eukaryota</taxon>
        <taxon>Metazoa</taxon>
        <taxon>Ecdysozoa</taxon>
        <taxon>Arthropoda</taxon>
        <taxon>Chelicerata</taxon>
        <taxon>Arachnida</taxon>
        <taxon>Acari</taxon>
        <taxon>Acariformes</taxon>
        <taxon>Sarcoptiformes</taxon>
        <taxon>Oribatida</taxon>
        <taxon>Brachypylina</taxon>
        <taxon>Oppioidea</taxon>
        <taxon>Oppiidae</taxon>
        <taxon>Medioppia</taxon>
    </lineage>
</organism>
<evidence type="ECO:0000313" key="15">
    <source>
        <dbReference type="Proteomes" id="UP000759131"/>
    </source>
</evidence>
<dbReference type="PANTHER" id="PTHR23293">
    <property type="entry name" value="FAD SYNTHETASE-RELATED FMN ADENYLYLTRANSFERASE"/>
    <property type="match status" value="1"/>
</dbReference>
<reference evidence="14" key="1">
    <citation type="submission" date="2020-11" db="EMBL/GenBank/DDBJ databases">
        <authorList>
            <person name="Tran Van P."/>
        </authorList>
    </citation>
    <scope>NUCLEOTIDE SEQUENCE</scope>
</reference>
<evidence type="ECO:0000256" key="2">
    <source>
        <dbReference type="ARBA" id="ARBA00012393"/>
    </source>
</evidence>
<gene>
    <name evidence="14" type="ORF">OSB1V03_LOCUS12885</name>
</gene>
<evidence type="ECO:0000256" key="10">
    <source>
        <dbReference type="ARBA" id="ARBA00031145"/>
    </source>
</evidence>
<evidence type="ECO:0000256" key="3">
    <source>
        <dbReference type="ARBA" id="ARBA00022630"/>
    </source>
</evidence>
<keyword evidence="7" id="KW-0547">Nucleotide-binding</keyword>
<dbReference type="SUPFAM" id="SSF52402">
    <property type="entry name" value="Adenine nucleotide alpha hydrolases-like"/>
    <property type="match status" value="1"/>
</dbReference>
<evidence type="ECO:0000259" key="13">
    <source>
        <dbReference type="Pfam" id="PF01507"/>
    </source>
</evidence>
<dbReference type="GO" id="GO:0003919">
    <property type="term" value="F:FMN adenylyltransferase activity"/>
    <property type="evidence" value="ECO:0007669"/>
    <property type="project" value="UniProtKB-EC"/>
</dbReference>
<dbReference type="OrthoDB" id="270728at2759"/>
<keyword evidence="15" id="KW-1185">Reference proteome</keyword>
<name>A0A7R9Q5K8_9ACAR</name>
<comment type="pathway">
    <text evidence="1">Cofactor biosynthesis; FAD biosynthesis; FAD from FMN: step 1/1.</text>
</comment>
<proteinExistence type="predicted"/>
<dbReference type="Pfam" id="PF01507">
    <property type="entry name" value="PAPS_reduct"/>
    <property type="match status" value="1"/>
</dbReference>
<dbReference type="GO" id="GO:0005524">
    <property type="term" value="F:ATP binding"/>
    <property type="evidence" value="ECO:0007669"/>
    <property type="project" value="UniProtKB-KW"/>
</dbReference>
<evidence type="ECO:0000256" key="6">
    <source>
        <dbReference type="ARBA" id="ARBA00022695"/>
    </source>
</evidence>
<sequence>MPHSTSYWPKTGDYVEWCPERVKPLDPFIPFIHKMSELVIRRYLSLFWLQFISLKNLDTLSKYCSDNEYAKNSYELIRKAFDDYKADEICVAFNGGKDCTALLHIVYSVFIAKYPNNKLNVFYIAIPESFPSLENFVQQSVRRYALNLITYSEPDFKKSMQKLKNETKISAIFMGTRSGDLPKH</sequence>
<evidence type="ECO:0000256" key="12">
    <source>
        <dbReference type="ARBA" id="ARBA00049494"/>
    </source>
</evidence>
<dbReference type="EMBL" id="CAJPIZ010011054">
    <property type="protein sequence ID" value="CAG2112912.1"/>
    <property type="molecule type" value="Genomic_DNA"/>
</dbReference>
<evidence type="ECO:0000313" key="14">
    <source>
        <dbReference type="EMBL" id="CAD7632482.1"/>
    </source>
</evidence>
<evidence type="ECO:0000256" key="7">
    <source>
        <dbReference type="ARBA" id="ARBA00022741"/>
    </source>
</evidence>
<protein>
    <recommendedName>
        <fullName evidence="2">FAD synthase</fullName>
        <ecNumber evidence="2">2.7.7.2</ecNumber>
    </recommendedName>
    <alternativeName>
        <fullName evidence="10">FAD pyrophosphorylase</fullName>
    </alternativeName>
    <alternativeName>
        <fullName evidence="11">FMN adenylyltransferase</fullName>
    </alternativeName>
</protein>
<evidence type="ECO:0000256" key="11">
    <source>
        <dbReference type="ARBA" id="ARBA00031871"/>
    </source>
</evidence>
<feature type="non-terminal residue" evidence="14">
    <location>
        <position position="1"/>
    </location>
</feature>
<dbReference type="EMBL" id="OC865629">
    <property type="protein sequence ID" value="CAD7632482.1"/>
    <property type="molecule type" value="Genomic_DNA"/>
</dbReference>
<keyword evidence="4" id="KW-0288">FMN</keyword>
<evidence type="ECO:0000256" key="8">
    <source>
        <dbReference type="ARBA" id="ARBA00022827"/>
    </source>
</evidence>
<evidence type="ECO:0000256" key="9">
    <source>
        <dbReference type="ARBA" id="ARBA00022840"/>
    </source>
</evidence>
<dbReference type="PANTHER" id="PTHR23293:SF9">
    <property type="entry name" value="FAD SYNTHASE"/>
    <property type="match status" value="1"/>
</dbReference>
<keyword evidence="3" id="KW-0285">Flavoprotein</keyword>
<dbReference type="AlphaFoldDB" id="A0A7R9Q5K8"/>
<evidence type="ECO:0000256" key="1">
    <source>
        <dbReference type="ARBA" id="ARBA00004726"/>
    </source>
</evidence>
<keyword evidence="8" id="KW-0274">FAD</keyword>
<keyword evidence="5" id="KW-0808">Transferase</keyword>
<evidence type="ECO:0000256" key="5">
    <source>
        <dbReference type="ARBA" id="ARBA00022679"/>
    </source>
</evidence>
<evidence type="ECO:0000256" key="4">
    <source>
        <dbReference type="ARBA" id="ARBA00022643"/>
    </source>
</evidence>
<dbReference type="InterPro" id="IPR002500">
    <property type="entry name" value="PAPS_reduct_dom"/>
</dbReference>
<comment type="catalytic activity">
    <reaction evidence="12">
        <text>FMN + ATP + H(+) = FAD + diphosphate</text>
        <dbReference type="Rhea" id="RHEA:17237"/>
        <dbReference type="ChEBI" id="CHEBI:15378"/>
        <dbReference type="ChEBI" id="CHEBI:30616"/>
        <dbReference type="ChEBI" id="CHEBI:33019"/>
        <dbReference type="ChEBI" id="CHEBI:57692"/>
        <dbReference type="ChEBI" id="CHEBI:58210"/>
        <dbReference type="EC" id="2.7.7.2"/>
    </reaction>
</comment>
<feature type="domain" description="Phosphoadenosine phosphosulphate reductase" evidence="13">
    <location>
        <begin position="89"/>
        <end position="161"/>
    </location>
</feature>
<dbReference type="Gene3D" id="3.40.50.620">
    <property type="entry name" value="HUPs"/>
    <property type="match status" value="1"/>
</dbReference>